<dbReference type="Pfam" id="PF03235">
    <property type="entry name" value="GmrSD_N"/>
    <property type="match status" value="1"/>
</dbReference>
<name>A0A9D9IUX7_9BACT</name>
<reference evidence="2" key="2">
    <citation type="journal article" date="2021" name="PeerJ">
        <title>Extensive microbial diversity within the chicken gut microbiome revealed by metagenomics and culture.</title>
        <authorList>
            <person name="Gilroy R."/>
            <person name="Ravi A."/>
            <person name="Getino M."/>
            <person name="Pursley I."/>
            <person name="Horton D.L."/>
            <person name="Alikhan N.F."/>
            <person name="Baker D."/>
            <person name="Gharbi K."/>
            <person name="Hall N."/>
            <person name="Watson M."/>
            <person name="Adriaenssens E.M."/>
            <person name="Foster-Nyarko E."/>
            <person name="Jarju S."/>
            <person name="Secka A."/>
            <person name="Antonio M."/>
            <person name="Oren A."/>
            <person name="Chaudhuri R.R."/>
            <person name="La Ragione R."/>
            <person name="Hildebrand F."/>
            <person name="Pallen M.J."/>
        </authorList>
    </citation>
    <scope>NUCLEOTIDE SEQUENCE</scope>
    <source>
        <strain evidence="2">B3-1481</strain>
    </source>
</reference>
<evidence type="ECO:0000313" key="3">
    <source>
        <dbReference type="Proteomes" id="UP000823769"/>
    </source>
</evidence>
<dbReference type="PANTHER" id="PTHR35149:SF1">
    <property type="entry name" value="DUF5655 DOMAIN-CONTAINING PROTEIN"/>
    <property type="match status" value="1"/>
</dbReference>
<sequence length="740" mass="87586">MEQKHLSELLEKNIVVPEIQREYVWGSRKEIFVQFIDTLKDAEAGNIKLGFLYSYSRNGEEYIIDGQQRFTTLVLLLYYLSLKNPKNTEDFRRRLKTDSANMAFTYRVRTNTEQFMKDLFASGVCSREEILDSPWYHQYYDNDLTIRSMINFLDCLKSTGLEYDYDNLLNVSFWYYPVDKTSMGEELYITMNSRGKALDSAEHLKPLLMKNEPDKDRNWGRIWDNWEEFFFGILGKREISCINVAMNNFIRLVWELETCGEHDVLDPTAAKEDIELGKINLKEIWHYFTALEALYNSEFKIEINRLFGDEVNGVKDANMLILKSLLCACRFHTFDKYEHRRVYERVYNAFQRRRILNHIPLLKLLKKYRECYGGKTFYEIILENCGKNWNDKDYPTPPFDEKECKLVQLIQDSINRDDDEISISGILPLLGILGKIKYSDIEEEFWRVCRRDIGSHKIWNGDLSILIGWSCDETGKFDLSKFRHYADLIDALFPGKDSTGHEIDLFRRVVIVGIPNYQPVSRGGYKTFGWEWQDWRKLIDNNPDAFKEFIDEIGDGSPESMSSYIQTHCTTVNKYTDFAVDNYLLDFTHNSCSCDIRDDEKRNDYNIYVKGGILRHTRCILRYNALILKEFGGDYKADKRNDRHLIGIGEWGVWYWADKWYNCVVMDNVQYKIDIRYDNKEKSCSLTVKCSNNEPCDLTLQGFEWREKEYTKVIRQTEFNPKEIKRKVIETINEIDMQKK</sequence>
<dbReference type="EMBL" id="JADILW010000003">
    <property type="protein sequence ID" value="MBO8479504.1"/>
    <property type="molecule type" value="Genomic_DNA"/>
</dbReference>
<dbReference type="InterPro" id="IPR004919">
    <property type="entry name" value="GmrSD_N"/>
</dbReference>
<dbReference type="Proteomes" id="UP000823769">
    <property type="component" value="Unassembled WGS sequence"/>
</dbReference>
<gene>
    <name evidence="2" type="ORF">IAB76_00100</name>
</gene>
<evidence type="ECO:0000313" key="2">
    <source>
        <dbReference type="EMBL" id="MBO8479504.1"/>
    </source>
</evidence>
<organism evidence="2 3">
    <name type="scientific">Candidatus Cryptobacteroides avistercoris</name>
    <dbReference type="NCBI Taxonomy" id="2840758"/>
    <lineage>
        <taxon>Bacteria</taxon>
        <taxon>Pseudomonadati</taxon>
        <taxon>Bacteroidota</taxon>
        <taxon>Bacteroidia</taxon>
        <taxon>Bacteroidales</taxon>
        <taxon>Candidatus Cryptobacteroides</taxon>
    </lineage>
</organism>
<proteinExistence type="predicted"/>
<feature type="domain" description="GmrSD restriction endonucleases N-terminal" evidence="1">
    <location>
        <begin position="7"/>
        <end position="208"/>
    </location>
</feature>
<evidence type="ECO:0000259" key="1">
    <source>
        <dbReference type="Pfam" id="PF03235"/>
    </source>
</evidence>
<accession>A0A9D9IUX7</accession>
<comment type="caution">
    <text evidence="2">The sequence shown here is derived from an EMBL/GenBank/DDBJ whole genome shotgun (WGS) entry which is preliminary data.</text>
</comment>
<dbReference type="AlphaFoldDB" id="A0A9D9IUX7"/>
<reference evidence="2" key="1">
    <citation type="submission" date="2020-10" db="EMBL/GenBank/DDBJ databases">
        <authorList>
            <person name="Gilroy R."/>
        </authorList>
    </citation>
    <scope>NUCLEOTIDE SEQUENCE</scope>
    <source>
        <strain evidence="2">B3-1481</strain>
    </source>
</reference>
<protein>
    <submittedName>
        <fullName evidence="2">DUF262 domain-containing protein</fullName>
    </submittedName>
</protein>
<dbReference type="PANTHER" id="PTHR35149">
    <property type="entry name" value="SLL5132 PROTEIN"/>
    <property type="match status" value="1"/>
</dbReference>